<comment type="caution">
    <text evidence="1">The sequence shown here is derived from an EMBL/GenBank/DDBJ whole genome shotgun (WGS) entry which is preliminary data.</text>
</comment>
<reference evidence="2" key="1">
    <citation type="journal article" date="2019" name="Int. J. Syst. Evol. Microbiol.">
        <title>The Global Catalogue of Microorganisms (GCM) 10K type strain sequencing project: providing services to taxonomists for standard genome sequencing and annotation.</title>
        <authorList>
            <consortium name="The Broad Institute Genomics Platform"/>
            <consortium name="The Broad Institute Genome Sequencing Center for Infectious Disease"/>
            <person name="Wu L."/>
            <person name="Ma J."/>
        </authorList>
    </citation>
    <scope>NUCLEOTIDE SEQUENCE [LARGE SCALE GENOMIC DNA]</scope>
    <source>
        <strain evidence="2">JCM 17759</strain>
    </source>
</reference>
<gene>
    <name evidence="1" type="ORF">GCM10023156_03220</name>
</gene>
<sequence length="71" mass="7559">MQTIRIASPPSFLPAGVATDSIIGSAIVIPAAFKKDRRAGGELDKAFMVSSFRSDEVAIELAAIQTHPIYL</sequence>
<protein>
    <submittedName>
        <fullName evidence="1">Uncharacterized protein</fullName>
    </submittedName>
</protein>
<proteinExistence type="predicted"/>
<keyword evidence="2" id="KW-1185">Reference proteome</keyword>
<dbReference type="Proteomes" id="UP001500840">
    <property type="component" value="Unassembled WGS sequence"/>
</dbReference>
<name>A0ABP8M796_9BACT</name>
<organism evidence="1 2">
    <name type="scientific">Novipirellula rosea</name>
    <dbReference type="NCBI Taxonomy" id="1031540"/>
    <lineage>
        <taxon>Bacteria</taxon>
        <taxon>Pseudomonadati</taxon>
        <taxon>Planctomycetota</taxon>
        <taxon>Planctomycetia</taxon>
        <taxon>Pirellulales</taxon>
        <taxon>Pirellulaceae</taxon>
        <taxon>Novipirellula</taxon>
    </lineage>
</organism>
<evidence type="ECO:0000313" key="1">
    <source>
        <dbReference type="EMBL" id="GAA4444636.1"/>
    </source>
</evidence>
<dbReference type="EMBL" id="BAABGA010000006">
    <property type="protein sequence ID" value="GAA4444636.1"/>
    <property type="molecule type" value="Genomic_DNA"/>
</dbReference>
<evidence type="ECO:0000313" key="2">
    <source>
        <dbReference type="Proteomes" id="UP001500840"/>
    </source>
</evidence>
<accession>A0ABP8M796</accession>